<reference evidence="2" key="1">
    <citation type="journal article" date="2015" name="Nature">
        <title>Complex archaea that bridge the gap between prokaryotes and eukaryotes.</title>
        <authorList>
            <person name="Spang A."/>
            <person name="Saw J.H."/>
            <person name="Jorgensen S.L."/>
            <person name="Zaremba-Niedzwiedzka K."/>
            <person name="Martijn J."/>
            <person name="Lind A.E."/>
            <person name="van Eijk R."/>
            <person name="Schleper C."/>
            <person name="Guy L."/>
            <person name="Ettema T.J."/>
        </authorList>
    </citation>
    <scope>NUCLEOTIDE SEQUENCE</scope>
</reference>
<dbReference type="EMBL" id="LAZR01027410">
    <property type="protein sequence ID" value="KKL65820.1"/>
    <property type="molecule type" value="Genomic_DNA"/>
</dbReference>
<accession>A0A0F9G8K9</accession>
<sequence length="40" mass="4547">MKAMLESIALAKRFPTRPWPVPQQQEWRAAPTEGDVEHGS</sequence>
<comment type="caution">
    <text evidence="2">The sequence shown here is derived from an EMBL/GenBank/DDBJ whole genome shotgun (WGS) entry which is preliminary data.</text>
</comment>
<organism evidence="2">
    <name type="scientific">marine sediment metagenome</name>
    <dbReference type="NCBI Taxonomy" id="412755"/>
    <lineage>
        <taxon>unclassified sequences</taxon>
        <taxon>metagenomes</taxon>
        <taxon>ecological metagenomes</taxon>
    </lineage>
</organism>
<evidence type="ECO:0000256" key="1">
    <source>
        <dbReference type="SAM" id="MobiDB-lite"/>
    </source>
</evidence>
<proteinExistence type="predicted"/>
<evidence type="ECO:0000313" key="2">
    <source>
        <dbReference type="EMBL" id="KKL65820.1"/>
    </source>
</evidence>
<name>A0A0F9G8K9_9ZZZZ</name>
<protein>
    <submittedName>
        <fullName evidence="2">Uncharacterized protein</fullName>
    </submittedName>
</protein>
<dbReference type="AlphaFoldDB" id="A0A0F9G8K9"/>
<feature type="region of interest" description="Disordered" evidence="1">
    <location>
        <begin position="16"/>
        <end position="40"/>
    </location>
</feature>
<gene>
    <name evidence="2" type="ORF">LCGC14_2151150</name>
</gene>